<accession>A0A4Z0YUR7</accession>
<dbReference type="PANTHER" id="PTHR35896:SF3">
    <property type="entry name" value="MAJOR FACILITATOR SUPERFAMILY TRANSPORTER"/>
    <property type="match status" value="1"/>
</dbReference>
<dbReference type="PANTHER" id="PTHR35896">
    <property type="entry name" value="IG-LIKE DOMAIN-CONTAINING PROTEIN"/>
    <property type="match status" value="1"/>
</dbReference>
<evidence type="ECO:0000256" key="1">
    <source>
        <dbReference type="SAM" id="Phobius"/>
    </source>
</evidence>
<comment type="caution">
    <text evidence="2">The sequence shown here is derived from an EMBL/GenBank/DDBJ whole genome shotgun (WGS) entry which is preliminary data.</text>
</comment>
<feature type="transmembrane region" description="Helical" evidence="1">
    <location>
        <begin position="44"/>
        <end position="64"/>
    </location>
</feature>
<evidence type="ECO:0000313" key="3">
    <source>
        <dbReference type="Proteomes" id="UP000297716"/>
    </source>
</evidence>
<keyword evidence="1" id="KW-1133">Transmembrane helix</keyword>
<keyword evidence="1" id="KW-0472">Membrane</keyword>
<dbReference type="OrthoDB" id="3501153at2759"/>
<evidence type="ECO:0000313" key="2">
    <source>
        <dbReference type="EMBL" id="TGJ81216.1"/>
    </source>
</evidence>
<dbReference type="STRING" id="37992.A0A4Z0YUR7"/>
<organism evidence="2 3">
    <name type="scientific">Xylaria hypoxylon</name>
    <dbReference type="NCBI Taxonomy" id="37992"/>
    <lineage>
        <taxon>Eukaryota</taxon>
        <taxon>Fungi</taxon>
        <taxon>Dikarya</taxon>
        <taxon>Ascomycota</taxon>
        <taxon>Pezizomycotina</taxon>
        <taxon>Sordariomycetes</taxon>
        <taxon>Xylariomycetidae</taxon>
        <taxon>Xylariales</taxon>
        <taxon>Xylariaceae</taxon>
        <taxon>Xylaria</taxon>
    </lineage>
</organism>
<gene>
    <name evidence="2" type="ORF">E0Z10_g7540</name>
</gene>
<dbReference type="Proteomes" id="UP000297716">
    <property type="component" value="Unassembled WGS sequence"/>
</dbReference>
<dbReference type="AlphaFoldDB" id="A0A4Z0YUR7"/>
<keyword evidence="1" id="KW-0812">Transmembrane</keyword>
<sequence length="231" mass="26633">MSYAPLKTQPIDEEVVEGRAVRDKEEEWTVSSNIPGRARRSSRIAIAIKSVAFVLSLAAFFILGRTTSGTWHHSLNGNDTKLASLGKCPPDWKEAEEAGCVYDLVLSTWMHPRCFNDEMHDKYKVILRDMDFKYWTEPEMINEIPLETVETGEHAWVWTDGRFHHLHCAYALERIQAALMNEPIILDTICRNQDHLHHCLQYNGNPEWDDVKALNTTRIYNEDYLVDCLVG</sequence>
<reference evidence="2 3" key="1">
    <citation type="submission" date="2019-03" db="EMBL/GenBank/DDBJ databases">
        <title>Draft genome sequence of Xylaria hypoxylon DSM 108379, a ubiquitous saprotrophic-parasitic fungi on hardwood.</title>
        <authorList>
            <person name="Buettner E."/>
            <person name="Leonhardt S."/>
            <person name="Gebauer A.M."/>
            <person name="Liers C."/>
            <person name="Hofrichter M."/>
            <person name="Kellner H."/>
        </authorList>
    </citation>
    <scope>NUCLEOTIDE SEQUENCE [LARGE SCALE GENOMIC DNA]</scope>
    <source>
        <strain evidence="2 3">DSM 108379</strain>
    </source>
</reference>
<dbReference type="EMBL" id="SKBN01000179">
    <property type="protein sequence ID" value="TGJ81216.1"/>
    <property type="molecule type" value="Genomic_DNA"/>
</dbReference>
<name>A0A4Z0YUR7_9PEZI</name>
<proteinExistence type="predicted"/>
<protein>
    <submittedName>
        <fullName evidence="2">Uncharacterized protein</fullName>
    </submittedName>
</protein>
<keyword evidence="3" id="KW-1185">Reference proteome</keyword>
<dbReference type="InterPro" id="IPR053008">
    <property type="entry name" value="Phomopsin_biosynth_assoc"/>
</dbReference>